<name>A0ACC2W4P1_9TREE</name>
<dbReference type="EMBL" id="JASBWT010000003">
    <property type="protein sequence ID" value="KAJ9106169.1"/>
    <property type="molecule type" value="Genomic_DNA"/>
</dbReference>
<dbReference type="Proteomes" id="UP001227268">
    <property type="component" value="Unassembled WGS sequence"/>
</dbReference>
<reference evidence="1" key="1">
    <citation type="submission" date="2023-04" db="EMBL/GenBank/DDBJ databases">
        <title>Draft Genome sequencing of Naganishia species isolated from polar environments using Oxford Nanopore Technology.</title>
        <authorList>
            <person name="Leo P."/>
            <person name="Venkateswaran K."/>
        </authorList>
    </citation>
    <scope>NUCLEOTIDE SEQUENCE</scope>
    <source>
        <strain evidence="1">MNA-CCFEE 5423</strain>
    </source>
</reference>
<organism evidence="1 2">
    <name type="scientific">Naganishia friedmannii</name>
    <dbReference type="NCBI Taxonomy" id="89922"/>
    <lineage>
        <taxon>Eukaryota</taxon>
        <taxon>Fungi</taxon>
        <taxon>Dikarya</taxon>
        <taxon>Basidiomycota</taxon>
        <taxon>Agaricomycotina</taxon>
        <taxon>Tremellomycetes</taxon>
        <taxon>Filobasidiales</taxon>
        <taxon>Filobasidiaceae</taxon>
        <taxon>Naganishia</taxon>
    </lineage>
</organism>
<gene>
    <name evidence="1" type="ORF">QFC21_001312</name>
</gene>
<comment type="caution">
    <text evidence="1">The sequence shown here is derived from an EMBL/GenBank/DDBJ whole genome shotgun (WGS) entry which is preliminary data.</text>
</comment>
<proteinExistence type="predicted"/>
<evidence type="ECO:0000313" key="2">
    <source>
        <dbReference type="Proteomes" id="UP001227268"/>
    </source>
</evidence>
<protein>
    <submittedName>
        <fullName evidence="1">Uncharacterized protein</fullName>
    </submittedName>
</protein>
<accession>A0ACC2W4P1</accession>
<evidence type="ECO:0000313" key="1">
    <source>
        <dbReference type="EMBL" id="KAJ9106169.1"/>
    </source>
</evidence>
<keyword evidence="2" id="KW-1185">Reference proteome</keyword>
<sequence>MASTPPVDPSAQALECISLPINPEVGRQQANPFADRSDPTKDLWLVLKVGTFELPLLPTHKISKSSTVNGTTVFTIPSPHSPSGPILELRLAPIASPEDKEDYETFEVLLKQYGCLPLSQVSREIKGSAAIASPSSSDLVGMAPAPKTAAASSQRTPPPIPPKNGLSSGSTPGTASPRSRTEAREGGRFVLVDEDTGQVIGELDNRIDVDVASGVNTSGPGQVGDGKSADPVVVDFGELEEGWAQKVSVQSVDEKDLDDWMLKGAHYISKGLLMFGSTASKSMTGAAELYIKNTKPRAEPVKFSPGTKQGIRQVHNVSTKGVKVTKKTMDTVNNAIGRVVEVAADKGYGGYDKAQTAAQTIWNSSSRRSSVAMDGQQQQPPPYAEKPTALQVDTKTLGTVPQGQQSAAAPSLPSRNGHAASEAQQQQQQPQTAAQGSQRPFWNRVFLAAEVIGTSLEATTQTLITSGTNAAAEAAGHKYGPEAGEATRILGGSVRNVALVYVDVRGVGRKTLFKSTAKGFKGVVKTRLTNGKEVTITGQDEDGNLKIADGDHAARDVTVRMAGVGLDEGAPGYSVASPNMGVQGDAVVDTRKMKKTQ</sequence>